<dbReference type="OrthoDB" id="5988661at2"/>
<sequence length="73" mass="8191">MARETLHHDSNTGGDTAELFHAATTVEAAMRFGHWCDQQRHLTAQAAIEYFGLQKATAYRWINAYRAARGISP</sequence>
<dbReference type="AlphaFoldDB" id="A0A1T5LVX0"/>
<accession>A0A1T5LVX0</accession>
<evidence type="ECO:0000313" key="1">
    <source>
        <dbReference type="EMBL" id="SKC80127.1"/>
    </source>
</evidence>
<dbReference type="EMBL" id="FUZV01000002">
    <property type="protein sequence ID" value="SKC80127.1"/>
    <property type="molecule type" value="Genomic_DNA"/>
</dbReference>
<name>A0A1T5LVX0_9GAMM</name>
<evidence type="ECO:0000313" key="2">
    <source>
        <dbReference type="Proteomes" id="UP000190341"/>
    </source>
</evidence>
<organism evidence="1 2">
    <name type="scientific">Pseudoxanthomonas indica</name>
    <dbReference type="NCBI Taxonomy" id="428993"/>
    <lineage>
        <taxon>Bacteria</taxon>
        <taxon>Pseudomonadati</taxon>
        <taxon>Pseudomonadota</taxon>
        <taxon>Gammaproteobacteria</taxon>
        <taxon>Lysobacterales</taxon>
        <taxon>Lysobacteraceae</taxon>
        <taxon>Pseudoxanthomonas</taxon>
    </lineage>
</organism>
<proteinExistence type="predicted"/>
<keyword evidence="2" id="KW-1185">Reference proteome</keyword>
<dbReference type="Proteomes" id="UP000190341">
    <property type="component" value="Unassembled WGS sequence"/>
</dbReference>
<protein>
    <recommendedName>
        <fullName evidence="3">Helix-turn-helix domain-containing protein</fullName>
    </recommendedName>
</protein>
<evidence type="ECO:0008006" key="3">
    <source>
        <dbReference type="Google" id="ProtNLM"/>
    </source>
</evidence>
<dbReference type="STRING" id="428993.SAMN06296058_3216"/>
<dbReference type="RefSeq" id="WP_079725624.1">
    <property type="nucleotide sequence ID" value="NZ_BMCL01000001.1"/>
</dbReference>
<reference evidence="1 2" key="1">
    <citation type="submission" date="2017-02" db="EMBL/GenBank/DDBJ databases">
        <authorList>
            <person name="Peterson S.W."/>
        </authorList>
    </citation>
    <scope>NUCLEOTIDE SEQUENCE [LARGE SCALE GENOMIC DNA]</scope>
    <source>
        <strain evidence="1 2">P15</strain>
    </source>
</reference>
<gene>
    <name evidence="1" type="ORF">SAMN06296058_3216</name>
</gene>